<reference evidence="1 4" key="2">
    <citation type="submission" date="2020-04" db="EMBL/GenBank/DDBJ databases">
        <authorList>
            <person name="De Canck E."/>
        </authorList>
    </citation>
    <scope>NUCLEOTIDE SEQUENCE [LARGE SCALE GENOMIC DNA]</scope>
    <source>
        <strain evidence="1 4">LMG 29660</strain>
    </source>
</reference>
<evidence type="ECO:0000313" key="2">
    <source>
        <dbReference type="EMBL" id="ORT87004.1"/>
    </source>
</evidence>
<dbReference type="AlphaFoldDB" id="A0A1X1PKW3"/>
<name>A0A1X1PKW3_9BURK</name>
<reference evidence="2 3" key="1">
    <citation type="submission" date="2017-04" db="EMBL/GenBank/DDBJ databases">
        <title>Burkholderia puraquae sp. nov., a novel Burkholderia cepacia complex species from hospital setting samples.</title>
        <authorList>
            <person name="Martina P."/>
            <person name="Leguizamon M."/>
            <person name="Prieto C."/>
            <person name="Sousa S."/>
            <person name="Montanaro P."/>
            <person name="Draghi W."/>
            <person name="Staembler M."/>
            <person name="Bettiol M."/>
            <person name="Figoli C."/>
            <person name="Palau J."/>
            <person name="Alvarez F."/>
            <person name="Benetti S."/>
            <person name="Anchat E."/>
            <person name="Vescina C."/>
            <person name="Ferreras J."/>
            <person name="Lasch P."/>
            <person name="Lagares A."/>
            <person name="Zorreguieta A."/>
            <person name="Yantorno O."/>
            <person name="Bosch A."/>
        </authorList>
    </citation>
    <scope>NUCLEOTIDE SEQUENCE [LARGE SCALE GENOMIC DNA]</scope>
    <source>
        <strain evidence="2 3">CAMPA 1040</strain>
    </source>
</reference>
<gene>
    <name evidence="2" type="ORF">B7G54_11165</name>
    <name evidence="1" type="ORF">LMG29660_06208</name>
</gene>
<dbReference type="Proteomes" id="UP000193146">
    <property type="component" value="Unassembled WGS sequence"/>
</dbReference>
<dbReference type="Proteomes" id="UP000494135">
    <property type="component" value="Unassembled WGS sequence"/>
</dbReference>
<dbReference type="EMBL" id="NBYX01000004">
    <property type="protein sequence ID" value="ORT87004.1"/>
    <property type="molecule type" value="Genomic_DNA"/>
</dbReference>
<dbReference type="RefSeq" id="WP_085039148.1">
    <property type="nucleotide sequence ID" value="NZ_CADIKG010000023.1"/>
</dbReference>
<protein>
    <submittedName>
        <fullName evidence="2">Uncharacterized protein</fullName>
    </submittedName>
</protein>
<organism evidence="2 3">
    <name type="scientific">Burkholderia puraquae</name>
    <dbReference type="NCBI Taxonomy" id="1904757"/>
    <lineage>
        <taxon>Bacteria</taxon>
        <taxon>Pseudomonadati</taxon>
        <taxon>Pseudomonadota</taxon>
        <taxon>Betaproteobacteria</taxon>
        <taxon>Burkholderiales</taxon>
        <taxon>Burkholderiaceae</taxon>
        <taxon>Burkholderia</taxon>
        <taxon>Burkholderia cepacia complex</taxon>
    </lineage>
</organism>
<keyword evidence="3" id="KW-1185">Reference proteome</keyword>
<sequence length="62" mass="6689">MKHLTVSIEHGAAVAFAQPRHDERPLGGALRYGCPVTDRCIGREATADALLHARNRLLARAG</sequence>
<evidence type="ECO:0000313" key="1">
    <source>
        <dbReference type="EMBL" id="CAB3768837.1"/>
    </source>
</evidence>
<evidence type="ECO:0000313" key="4">
    <source>
        <dbReference type="Proteomes" id="UP000494135"/>
    </source>
</evidence>
<proteinExistence type="predicted"/>
<dbReference type="EMBL" id="CADIKG010000023">
    <property type="protein sequence ID" value="CAB3768837.1"/>
    <property type="molecule type" value="Genomic_DNA"/>
</dbReference>
<evidence type="ECO:0000313" key="3">
    <source>
        <dbReference type="Proteomes" id="UP000193146"/>
    </source>
</evidence>
<accession>A0A1X1PKW3</accession>